<dbReference type="GO" id="GO:0016791">
    <property type="term" value="F:phosphatase activity"/>
    <property type="evidence" value="ECO:0007669"/>
    <property type="project" value="TreeGrafter"/>
</dbReference>
<evidence type="ECO:0000256" key="1">
    <source>
        <dbReference type="ARBA" id="ARBA00004651"/>
    </source>
</evidence>
<keyword evidence="3 8" id="KW-0812">Transmembrane</keyword>
<evidence type="ECO:0000259" key="9">
    <source>
        <dbReference type="PROSITE" id="PS50885"/>
    </source>
</evidence>
<feature type="domain" description="HAMP" evidence="9">
    <location>
        <begin position="407"/>
        <end position="459"/>
    </location>
</feature>
<proteinExistence type="predicted"/>
<evidence type="ECO:0000256" key="5">
    <source>
        <dbReference type="ARBA" id="ARBA00022989"/>
    </source>
</evidence>
<dbReference type="Gene3D" id="3.60.40.10">
    <property type="entry name" value="PPM-type phosphatase domain"/>
    <property type="match status" value="1"/>
</dbReference>
<dbReference type="SUPFAM" id="SSF103190">
    <property type="entry name" value="Sensory domain-like"/>
    <property type="match status" value="1"/>
</dbReference>
<evidence type="ECO:0000256" key="2">
    <source>
        <dbReference type="ARBA" id="ARBA00022475"/>
    </source>
</evidence>
<dbReference type="PROSITE" id="PS50885">
    <property type="entry name" value="HAMP"/>
    <property type="match status" value="1"/>
</dbReference>
<dbReference type="SUPFAM" id="SSF158472">
    <property type="entry name" value="HAMP domain-like"/>
    <property type="match status" value="1"/>
</dbReference>
<dbReference type="InterPro" id="IPR036457">
    <property type="entry name" value="PPM-type-like_dom_sf"/>
</dbReference>
<dbReference type="PANTHER" id="PTHR43156">
    <property type="entry name" value="STAGE II SPORULATION PROTEIN E-RELATED"/>
    <property type="match status" value="1"/>
</dbReference>
<dbReference type="OrthoDB" id="311592at2"/>
<evidence type="ECO:0000313" key="10">
    <source>
        <dbReference type="EMBL" id="SDP12618.1"/>
    </source>
</evidence>
<dbReference type="InterPro" id="IPR029016">
    <property type="entry name" value="GAF-like_dom_sf"/>
</dbReference>
<dbReference type="InterPro" id="IPR029151">
    <property type="entry name" value="Sensor-like_sf"/>
</dbReference>
<feature type="coiled-coil region" evidence="7">
    <location>
        <begin position="634"/>
        <end position="661"/>
    </location>
</feature>
<dbReference type="EMBL" id="FNJQ01000007">
    <property type="protein sequence ID" value="SDP12618.1"/>
    <property type="molecule type" value="Genomic_DNA"/>
</dbReference>
<dbReference type="Proteomes" id="UP000182412">
    <property type="component" value="Unassembled WGS sequence"/>
</dbReference>
<dbReference type="Gene3D" id="6.10.340.10">
    <property type="match status" value="1"/>
</dbReference>
<dbReference type="GO" id="GO:0007165">
    <property type="term" value="P:signal transduction"/>
    <property type="evidence" value="ECO:0007669"/>
    <property type="project" value="InterPro"/>
</dbReference>
<keyword evidence="4" id="KW-0378">Hydrolase</keyword>
<keyword evidence="5 8" id="KW-1133">Transmembrane helix</keyword>
<dbReference type="InterPro" id="IPR001932">
    <property type="entry name" value="PPM-type_phosphatase-like_dom"/>
</dbReference>
<keyword evidence="6 8" id="KW-0472">Membrane</keyword>
<keyword evidence="2" id="KW-1003">Cell membrane</keyword>
<dbReference type="Pfam" id="PF00672">
    <property type="entry name" value="HAMP"/>
    <property type="match status" value="1"/>
</dbReference>
<dbReference type="RefSeq" id="WP_074571734.1">
    <property type="nucleotide sequence ID" value="NZ_FNJQ01000007.1"/>
</dbReference>
<dbReference type="InterPro" id="IPR052016">
    <property type="entry name" value="Bact_Sigma-Reg"/>
</dbReference>
<dbReference type="AlphaFoldDB" id="A0A1H0Q7G4"/>
<evidence type="ECO:0000313" key="11">
    <source>
        <dbReference type="Proteomes" id="UP000182412"/>
    </source>
</evidence>
<dbReference type="CDD" id="cd12912">
    <property type="entry name" value="PDC2_MCP_like"/>
    <property type="match status" value="1"/>
</dbReference>
<dbReference type="SMART" id="SM00304">
    <property type="entry name" value="HAMP"/>
    <property type="match status" value="1"/>
</dbReference>
<keyword evidence="7" id="KW-0175">Coiled coil</keyword>
<feature type="transmembrane region" description="Helical" evidence="8">
    <location>
        <begin position="7"/>
        <end position="31"/>
    </location>
</feature>
<dbReference type="Pfam" id="PF02743">
    <property type="entry name" value="dCache_1"/>
    <property type="match status" value="1"/>
</dbReference>
<name>A0A1H0Q7G4_SELRU</name>
<dbReference type="CDD" id="cd06225">
    <property type="entry name" value="HAMP"/>
    <property type="match status" value="1"/>
</dbReference>
<dbReference type="InterPro" id="IPR003660">
    <property type="entry name" value="HAMP_dom"/>
</dbReference>
<organism evidence="10 11">
    <name type="scientific">Selenomonas ruminantium</name>
    <dbReference type="NCBI Taxonomy" id="971"/>
    <lineage>
        <taxon>Bacteria</taxon>
        <taxon>Bacillati</taxon>
        <taxon>Bacillota</taxon>
        <taxon>Negativicutes</taxon>
        <taxon>Selenomonadales</taxon>
        <taxon>Selenomonadaceae</taxon>
        <taxon>Selenomonas</taxon>
    </lineage>
</organism>
<protein>
    <submittedName>
        <fullName evidence="10">HAMP domain-containing protein</fullName>
    </submittedName>
</protein>
<evidence type="ECO:0000256" key="3">
    <source>
        <dbReference type="ARBA" id="ARBA00022692"/>
    </source>
</evidence>
<dbReference type="SUPFAM" id="SSF81606">
    <property type="entry name" value="PP2C-like"/>
    <property type="match status" value="1"/>
</dbReference>
<dbReference type="CDD" id="cd12913">
    <property type="entry name" value="PDC1_MCP_like"/>
    <property type="match status" value="1"/>
</dbReference>
<dbReference type="Gene3D" id="3.30.450.20">
    <property type="entry name" value="PAS domain"/>
    <property type="match status" value="1"/>
</dbReference>
<evidence type="ECO:0000256" key="7">
    <source>
        <dbReference type="SAM" id="Coils"/>
    </source>
</evidence>
<reference evidence="10 11" key="1">
    <citation type="submission" date="2016-10" db="EMBL/GenBank/DDBJ databases">
        <authorList>
            <person name="de Groot N.N."/>
        </authorList>
    </citation>
    <scope>NUCLEOTIDE SEQUENCE [LARGE SCALE GENOMIC DNA]</scope>
    <source>
        <strain evidence="10 11">S137</strain>
    </source>
</reference>
<dbReference type="InterPro" id="IPR033479">
    <property type="entry name" value="dCache_1"/>
</dbReference>
<dbReference type="Gene3D" id="3.30.450.40">
    <property type="match status" value="1"/>
</dbReference>
<evidence type="ECO:0000256" key="6">
    <source>
        <dbReference type="ARBA" id="ARBA00023136"/>
    </source>
</evidence>
<dbReference type="SUPFAM" id="SSF55781">
    <property type="entry name" value="GAF domain-like"/>
    <property type="match status" value="1"/>
</dbReference>
<dbReference type="SMART" id="SM00331">
    <property type="entry name" value="PP2C_SIG"/>
    <property type="match status" value="1"/>
</dbReference>
<evidence type="ECO:0000256" key="4">
    <source>
        <dbReference type="ARBA" id="ARBA00022801"/>
    </source>
</evidence>
<dbReference type="Pfam" id="PF07228">
    <property type="entry name" value="SpoIIE"/>
    <property type="match status" value="1"/>
</dbReference>
<dbReference type="PANTHER" id="PTHR43156:SF2">
    <property type="entry name" value="STAGE II SPORULATION PROTEIN E"/>
    <property type="match status" value="1"/>
</dbReference>
<gene>
    <name evidence="10" type="ORF">SAMN05216366_1078</name>
</gene>
<accession>A0A1H0Q7G4</accession>
<evidence type="ECO:0000256" key="8">
    <source>
        <dbReference type="SAM" id="Phobius"/>
    </source>
</evidence>
<sequence>MTIQRKILLLVIGTGIIYFLILGALSFMGMLQAENDAIEKGNEMGVTVGKFSEDYAVRATNEQLFSRAQETALRMEQKFNFVLDDAKNIAKMAEKFLNNRESYLPKYLDEPTDPYLFAHKAYIYYNPGVRERLAAEPALQERFALLSNIRDTIEFLSNFYPSGSVCYLAAEDGCFIRADGLSAGQEMVVCDQPILERRYDFKARPWYIKGKQAGKPVVSDLYGSMNGSSEISCVAPYYENGNFAGVAGITITLDALHEFVHNREADDKDINFVLDKEGQVIMSSQRNGMLSVSNKPLDLRQTAEADLAQAAVEMTAGKSGTALVTVDGEKFYLAYVPIPSMGWSFGTLTEQEAVVAPVRDIKATVDQSSAEFAAAMSKLFRQNILRMGALLLVIFGLLVLLSSKAAQKFVQPILALTEGVREIAKGNLDKHIEVRTGDEIEELADTVNSMSRDLKTYIENLARSAAEKERLAASMALAERDRFVNKLLKYSMSGENPDKVLKQMMEYLGHELEAERTYIFEELRDHHFANTYEWCDEDITSEIDNLQHLPYEGVVDVWYEEYQKSGCVIIYDLEEYRCISEGMYQVLKPQGIHSLVTAPLAIDGKYIGFFGVDNPPPEKIKAIAETLKLMAYFISTIVRQKQHLAQEAERIEKELDGARKIQASMLPNIFPAYPERGEIDLYAAMYPAREVGGDFYDFYLLDNRHLAVTIADVSGKGVPASLFMVISKTILKNEALVAMGEAAGAETDWSQVMERANRKLCENNDELMFVTVFFGVLDMDTGEFIYVNGGHNPPLWCHDGKFAYLRMEKKSNMLGVIEEERYHAYRLTLVPGDKIFLYTDGVTEAMDASGAMYSEGRLLERLNACCESSVQKILAGVKADVSSFAGDAEQSDDITMLALAYRGRA</sequence>
<dbReference type="GO" id="GO:0005886">
    <property type="term" value="C:plasma membrane"/>
    <property type="evidence" value="ECO:0007669"/>
    <property type="project" value="UniProtKB-SubCell"/>
</dbReference>
<comment type="subcellular location">
    <subcellularLocation>
        <location evidence="1">Cell membrane</location>
        <topology evidence="1">Multi-pass membrane protein</topology>
    </subcellularLocation>
</comment>